<evidence type="ECO:0000256" key="1">
    <source>
        <dbReference type="ARBA" id="ARBA00005417"/>
    </source>
</evidence>
<gene>
    <name evidence="7" type="ORF">ABGN05_16680</name>
</gene>
<organism evidence="7 8">
    <name type="scientific">Aquibium pacificus</name>
    <dbReference type="NCBI Taxonomy" id="3153579"/>
    <lineage>
        <taxon>Bacteria</taxon>
        <taxon>Pseudomonadati</taxon>
        <taxon>Pseudomonadota</taxon>
        <taxon>Alphaproteobacteria</taxon>
        <taxon>Hyphomicrobiales</taxon>
        <taxon>Phyllobacteriaceae</taxon>
        <taxon>Aquibium</taxon>
    </lineage>
</organism>
<dbReference type="InterPro" id="IPR017871">
    <property type="entry name" value="ABC_transporter-like_CS"/>
</dbReference>
<dbReference type="SUPFAM" id="SSF52540">
    <property type="entry name" value="P-loop containing nucleoside triphosphate hydrolases"/>
    <property type="match status" value="1"/>
</dbReference>
<dbReference type="RefSeq" id="WP_367955180.1">
    <property type="nucleotide sequence ID" value="NZ_JBDPGJ010000004.1"/>
</dbReference>
<protein>
    <submittedName>
        <fullName evidence="7">ATP-binding cassette domain-containing protein</fullName>
    </submittedName>
</protein>
<feature type="domain" description="ABC transporter" evidence="6">
    <location>
        <begin position="3"/>
        <end position="229"/>
    </location>
</feature>
<dbReference type="GO" id="GO:0005524">
    <property type="term" value="F:ATP binding"/>
    <property type="evidence" value="ECO:0007669"/>
    <property type="project" value="UniProtKB-KW"/>
</dbReference>
<evidence type="ECO:0000313" key="8">
    <source>
        <dbReference type="Proteomes" id="UP001556692"/>
    </source>
</evidence>
<dbReference type="PANTHER" id="PTHR43820">
    <property type="entry name" value="HIGH-AFFINITY BRANCHED-CHAIN AMINO ACID TRANSPORT ATP-BINDING PROTEIN LIVF"/>
    <property type="match status" value="1"/>
</dbReference>
<sequence>MRLEVRRLSSWYGQARALWDIDLTVEEGQVVGVLGRNGAGKSTLLRAIAGLSPRMTGDVLVGERSIAGQPAHGIALAGVSLLREAGRLTASLSVAENIALARRLAVARKRPVRTLPEILAWFPLLEPLVDRKAGLLSGGQRQALGLAMAFASQPSLLLLDEPSAGLAPLVARELYDTIRQLAGSGITVLVVEQHPAWLSELVQRAYHLEMGRVTGSGGLDEITAAIREG</sequence>
<evidence type="ECO:0000256" key="4">
    <source>
        <dbReference type="ARBA" id="ARBA00022840"/>
    </source>
</evidence>
<dbReference type="Proteomes" id="UP001556692">
    <property type="component" value="Unassembled WGS sequence"/>
</dbReference>
<dbReference type="Gene3D" id="3.40.50.300">
    <property type="entry name" value="P-loop containing nucleotide triphosphate hydrolases"/>
    <property type="match status" value="1"/>
</dbReference>
<dbReference type="PROSITE" id="PS50893">
    <property type="entry name" value="ABC_TRANSPORTER_2"/>
    <property type="match status" value="1"/>
</dbReference>
<dbReference type="SMART" id="SM00382">
    <property type="entry name" value="AAA"/>
    <property type="match status" value="1"/>
</dbReference>
<evidence type="ECO:0000256" key="5">
    <source>
        <dbReference type="ARBA" id="ARBA00022970"/>
    </source>
</evidence>
<dbReference type="InterPro" id="IPR003439">
    <property type="entry name" value="ABC_transporter-like_ATP-bd"/>
</dbReference>
<evidence type="ECO:0000259" key="6">
    <source>
        <dbReference type="PROSITE" id="PS50893"/>
    </source>
</evidence>
<evidence type="ECO:0000256" key="3">
    <source>
        <dbReference type="ARBA" id="ARBA00022741"/>
    </source>
</evidence>
<keyword evidence="3" id="KW-0547">Nucleotide-binding</keyword>
<dbReference type="InterPro" id="IPR052156">
    <property type="entry name" value="BCAA_Transport_ATP-bd_LivF"/>
</dbReference>
<dbReference type="PROSITE" id="PS00211">
    <property type="entry name" value="ABC_TRANSPORTER_1"/>
    <property type="match status" value="1"/>
</dbReference>
<accession>A0ABV3SN10</accession>
<dbReference type="PANTHER" id="PTHR43820:SF4">
    <property type="entry name" value="HIGH-AFFINITY BRANCHED-CHAIN AMINO ACID TRANSPORT ATP-BINDING PROTEIN LIVF"/>
    <property type="match status" value="1"/>
</dbReference>
<evidence type="ECO:0000313" key="7">
    <source>
        <dbReference type="EMBL" id="MEX0407296.1"/>
    </source>
</evidence>
<keyword evidence="4 7" id="KW-0067">ATP-binding</keyword>
<keyword evidence="2" id="KW-0813">Transport</keyword>
<dbReference type="InterPro" id="IPR027417">
    <property type="entry name" value="P-loop_NTPase"/>
</dbReference>
<proteinExistence type="inferred from homology"/>
<name>A0ABV3SN10_9HYPH</name>
<keyword evidence="8" id="KW-1185">Reference proteome</keyword>
<dbReference type="Pfam" id="PF00005">
    <property type="entry name" value="ABC_tran"/>
    <property type="match status" value="1"/>
</dbReference>
<evidence type="ECO:0000256" key="2">
    <source>
        <dbReference type="ARBA" id="ARBA00022448"/>
    </source>
</evidence>
<comment type="similarity">
    <text evidence="1">Belongs to the ABC transporter superfamily.</text>
</comment>
<dbReference type="InterPro" id="IPR003593">
    <property type="entry name" value="AAA+_ATPase"/>
</dbReference>
<keyword evidence="5" id="KW-0029">Amino-acid transport</keyword>
<dbReference type="EMBL" id="JBDPGJ010000004">
    <property type="protein sequence ID" value="MEX0407296.1"/>
    <property type="molecule type" value="Genomic_DNA"/>
</dbReference>
<comment type="caution">
    <text evidence="7">The sequence shown here is derived from an EMBL/GenBank/DDBJ whole genome shotgun (WGS) entry which is preliminary data.</text>
</comment>
<reference evidence="7 8" key="1">
    <citation type="submission" date="2024-05" db="EMBL/GenBank/DDBJ databases">
        <authorList>
            <person name="Jiang F."/>
        </authorList>
    </citation>
    <scope>NUCLEOTIDE SEQUENCE [LARGE SCALE GENOMIC DNA]</scope>
    <source>
        <strain evidence="7 8">LZ166</strain>
    </source>
</reference>